<protein>
    <recommendedName>
        <fullName evidence="3">DUF7159 domain-containing protein</fullName>
    </recommendedName>
</protein>
<dbReference type="AlphaFoldDB" id="A0A5R8PE52"/>
<evidence type="ECO:0000256" key="1">
    <source>
        <dbReference type="SAM" id="MobiDB-lite"/>
    </source>
</evidence>
<dbReference type="InterPro" id="IPR055583">
    <property type="entry name" value="DUF7159"/>
</dbReference>
<keyword evidence="2" id="KW-0472">Membrane</keyword>
<accession>A0A5R8PE52</accession>
<name>A0A5R8PE52_9NOCA</name>
<dbReference type="Pfam" id="PF23717">
    <property type="entry name" value="DUF7159"/>
    <property type="match status" value="1"/>
</dbReference>
<feature type="region of interest" description="Disordered" evidence="1">
    <location>
        <begin position="271"/>
        <end position="295"/>
    </location>
</feature>
<evidence type="ECO:0000259" key="3">
    <source>
        <dbReference type="Pfam" id="PF23717"/>
    </source>
</evidence>
<evidence type="ECO:0000313" key="4">
    <source>
        <dbReference type="EMBL" id="TLG10314.1"/>
    </source>
</evidence>
<dbReference type="EMBL" id="VBUU01000012">
    <property type="protein sequence ID" value="TLG10314.1"/>
    <property type="molecule type" value="Genomic_DNA"/>
</dbReference>
<reference evidence="4 5" key="1">
    <citation type="submission" date="2019-05" db="EMBL/GenBank/DDBJ databases">
        <title>Genomes sequences of two Nocardia cyriacigeorgica environmental isolates, type strains Nocardia asteroides ATCC 19247 and Nocardia cyriacigeorgica DSM 44484.</title>
        <authorList>
            <person name="Vautrin F."/>
            <person name="Bergeron E."/>
            <person name="Dubost A."/>
            <person name="Abrouk D."/>
            <person name="Rodriguez Nava V."/>
            <person name="Pujic P."/>
        </authorList>
    </citation>
    <scope>NUCLEOTIDE SEQUENCE [LARGE SCALE GENOMIC DNA]</scope>
    <source>
        <strain evidence="4 5">EML 1456</strain>
    </source>
</reference>
<feature type="transmembrane region" description="Helical" evidence="2">
    <location>
        <begin position="241"/>
        <end position="263"/>
    </location>
</feature>
<evidence type="ECO:0000256" key="2">
    <source>
        <dbReference type="SAM" id="Phobius"/>
    </source>
</evidence>
<keyword evidence="2" id="KW-0812">Transmembrane</keyword>
<organism evidence="4 5">
    <name type="scientific">Nocardia cyriacigeorgica</name>
    <dbReference type="NCBI Taxonomy" id="135487"/>
    <lineage>
        <taxon>Bacteria</taxon>
        <taxon>Bacillati</taxon>
        <taxon>Actinomycetota</taxon>
        <taxon>Actinomycetes</taxon>
        <taxon>Mycobacteriales</taxon>
        <taxon>Nocardiaceae</taxon>
        <taxon>Nocardia</taxon>
    </lineage>
</organism>
<feature type="domain" description="DUF7159" evidence="3">
    <location>
        <begin position="3"/>
        <end position="219"/>
    </location>
</feature>
<keyword evidence="2" id="KW-1133">Transmembrane helix</keyword>
<gene>
    <name evidence="4" type="ORF">FEK35_14050</name>
</gene>
<evidence type="ECO:0000313" key="5">
    <source>
        <dbReference type="Proteomes" id="UP000308349"/>
    </source>
</evidence>
<feature type="compositionally biased region" description="Polar residues" evidence="1">
    <location>
        <begin position="275"/>
        <end position="284"/>
    </location>
</feature>
<comment type="caution">
    <text evidence="4">The sequence shown here is derived from an EMBL/GenBank/DDBJ whole genome shotgun (WGS) entry which is preliminary data.</text>
</comment>
<dbReference type="RefSeq" id="WP_138456553.1">
    <property type="nucleotide sequence ID" value="NZ_VBUU01000012.1"/>
</dbReference>
<proteinExistence type="predicted"/>
<dbReference type="Proteomes" id="UP000308349">
    <property type="component" value="Unassembled WGS sequence"/>
</dbReference>
<sequence>MITLGVSTERGAVHAVALGAEGTKLSERVLLHRVATTEGDGKGELAETVARVLDRIAAEIGSGGEIDGVAVAYRDAAERRAIVTRLASGPWRSASLVSTKSAHLSVAGAMTWLNEFDNLLICEVVPGYQAFTLVDPGRSRVLAATGHSGAAVTMETMRAAVTVARDQLDAAEVRPDAVVLIGSSADQPAVTGAVAGFGAPVIPCMIAAPAPAIGAALFAMDDLIDTVVPIEQARRQRGGPVALVAAAGVLASGLAGGGVYLLAQQNRHSGPAATDTMSAANSHTVGPGGTEVARPGAVANRPEVPARAPEPMGFQPGSATAIPETESLHTTPLPQYAAGYRNSWPGHDRGIPLVPAEPETAPAAWDPSRNSIVPEPQVKVGEPHGFLFPGESPPPPAFTAESYAWWTEHVRMLAQWAAEQVLPS</sequence>
<dbReference type="OrthoDB" id="4571426at2"/>